<gene>
    <name evidence="1" type="ORF">NB646_08740</name>
</gene>
<accession>A0A9E9LDV9</accession>
<reference evidence="1" key="1">
    <citation type="journal article" date="2022" name="Front. Microbiol.">
        <title>New perspectives on an old grouping: The genomic and phenotypic variability of Oxalobacter formigenes and the implications for calcium oxalate stone prevention.</title>
        <authorList>
            <person name="Chmiel J.A."/>
            <person name="Carr C."/>
            <person name="Stuivenberg G.A."/>
            <person name="Venema R."/>
            <person name="Chanyi R.M."/>
            <person name="Al K.F."/>
            <person name="Giguere D."/>
            <person name="Say H."/>
            <person name="Akouris P.P."/>
            <person name="Dominguez Romero S.A."/>
            <person name="Kwong A."/>
            <person name="Tai V."/>
            <person name="Koval S.F."/>
            <person name="Razvi H."/>
            <person name="Bjazevic J."/>
            <person name="Burton J.P."/>
        </authorList>
    </citation>
    <scope>NUCLEOTIDE SEQUENCE</scope>
    <source>
        <strain evidence="1">OxK</strain>
    </source>
</reference>
<dbReference type="RefSeq" id="WP_269315793.1">
    <property type="nucleotide sequence ID" value="NZ_CP098251.1"/>
</dbReference>
<sequence length="74" mass="8454">MSAWKHVCNGVFYSIRHVFSDREDFLRQGEKAHTVLIEGKIRGGRIFWKSIAVAGMENSLPTIRENGVEYPAVF</sequence>
<protein>
    <submittedName>
        <fullName evidence="1">Uncharacterized protein</fullName>
    </submittedName>
</protein>
<organism evidence="1">
    <name type="scientific">Oxalobacter aliiformigenes</name>
    <dbReference type="NCBI Taxonomy" id="2946593"/>
    <lineage>
        <taxon>Bacteria</taxon>
        <taxon>Pseudomonadati</taxon>
        <taxon>Pseudomonadota</taxon>
        <taxon>Betaproteobacteria</taxon>
        <taxon>Burkholderiales</taxon>
        <taxon>Oxalobacteraceae</taxon>
        <taxon>Oxalobacter</taxon>
    </lineage>
</organism>
<dbReference type="AlphaFoldDB" id="A0A9E9LDV9"/>
<name>A0A9E9LDV9_9BURK</name>
<evidence type="ECO:0000313" key="1">
    <source>
        <dbReference type="EMBL" id="WAV90904.1"/>
    </source>
</evidence>
<dbReference type="Proteomes" id="UP001164819">
    <property type="component" value="Chromosome"/>
</dbReference>
<proteinExistence type="predicted"/>
<dbReference type="EMBL" id="CP098251">
    <property type="protein sequence ID" value="WAV90904.1"/>
    <property type="molecule type" value="Genomic_DNA"/>
</dbReference>